<name>A0A7W8A2J4_9ACTN</name>
<dbReference type="InterPro" id="IPR018060">
    <property type="entry name" value="HTH_AraC"/>
</dbReference>
<dbReference type="Pfam" id="PF12833">
    <property type="entry name" value="HTH_18"/>
    <property type="match status" value="1"/>
</dbReference>
<evidence type="ECO:0000256" key="1">
    <source>
        <dbReference type="ARBA" id="ARBA00023015"/>
    </source>
</evidence>
<dbReference type="Pfam" id="PF14525">
    <property type="entry name" value="AraC_binding_2"/>
    <property type="match status" value="1"/>
</dbReference>
<comment type="caution">
    <text evidence="5">The sequence shown here is derived from an EMBL/GenBank/DDBJ whole genome shotgun (WGS) entry which is preliminary data.</text>
</comment>
<keyword evidence="2 5" id="KW-0238">DNA-binding</keyword>
<feature type="domain" description="HTH araC/xylS-type" evidence="4">
    <location>
        <begin position="234"/>
        <end position="335"/>
    </location>
</feature>
<dbReference type="PROSITE" id="PS01124">
    <property type="entry name" value="HTH_ARAC_FAMILY_2"/>
    <property type="match status" value="1"/>
</dbReference>
<organism evidence="5 6">
    <name type="scientific">Nonomuraea endophytica</name>
    <dbReference type="NCBI Taxonomy" id="714136"/>
    <lineage>
        <taxon>Bacteria</taxon>
        <taxon>Bacillati</taxon>
        <taxon>Actinomycetota</taxon>
        <taxon>Actinomycetes</taxon>
        <taxon>Streptosporangiales</taxon>
        <taxon>Streptosporangiaceae</taxon>
        <taxon>Nonomuraea</taxon>
    </lineage>
</organism>
<dbReference type="AlphaFoldDB" id="A0A7W8A2J4"/>
<dbReference type="GO" id="GO:0003700">
    <property type="term" value="F:DNA-binding transcription factor activity"/>
    <property type="evidence" value="ECO:0007669"/>
    <property type="project" value="InterPro"/>
</dbReference>
<keyword evidence="6" id="KW-1185">Reference proteome</keyword>
<evidence type="ECO:0000256" key="3">
    <source>
        <dbReference type="ARBA" id="ARBA00023163"/>
    </source>
</evidence>
<gene>
    <name evidence="5" type="ORF">HNR40_003883</name>
</gene>
<reference evidence="5 6" key="1">
    <citation type="submission" date="2020-08" db="EMBL/GenBank/DDBJ databases">
        <title>Genomic Encyclopedia of Type Strains, Phase IV (KMG-IV): sequencing the most valuable type-strain genomes for metagenomic binning, comparative biology and taxonomic classification.</title>
        <authorList>
            <person name="Goeker M."/>
        </authorList>
    </citation>
    <scope>NUCLEOTIDE SEQUENCE [LARGE SCALE GENOMIC DNA]</scope>
    <source>
        <strain evidence="5 6">DSM 45385</strain>
    </source>
</reference>
<dbReference type="InterPro" id="IPR035418">
    <property type="entry name" value="AraC-bd_2"/>
</dbReference>
<dbReference type="EMBL" id="JACHIN010000005">
    <property type="protein sequence ID" value="MBB5078397.1"/>
    <property type="molecule type" value="Genomic_DNA"/>
</dbReference>
<sequence>MDEIVDAVYGTSLPGRSPVASMSTDQVPKRHRLEWWTRLAAQEIVPTALKTEHVDDFHGRAYTVDLAGVRLAEIVMSPMTARRTPVHIGRHDPESYQLFVVQDGPLRLEQRRNDAALDAGDIGLLNSSNPSVVDWADQGRPARVMILSMAREALPLPGDEVDRLLASRLPARTGSGAVLARYLTGLREHATGCDPAELSRLGAIGVDLAATFLAGLLGAGRTLPAESRHQTLMARIDGFIDRHLGDPELGPVGIAAHHHISVRTLHVLFEGRPETVSVTIRRRRLERCRAELVDPRLRERPIGEVGLRWGFRNAAEFSRAFRAAYGMSPTDQRRQALAEGGVERR</sequence>
<dbReference type="Gene3D" id="1.10.10.60">
    <property type="entry name" value="Homeodomain-like"/>
    <property type="match status" value="1"/>
</dbReference>
<dbReference type="InterPro" id="IPR009057">
    <property type="entry name" value="Homeodomain-like_sf"/>
</dbReference>
<keyword evidence="1" id="KW-0805">Transcription regulation</keyword>
<dbReference type="GO" id="GO:0043565">
    <property type="term" value="F:sequence-specific DNA binding"/>
    <property type="evidence" value="ECO:0007669"/>
    <property type="project" value="InterPro"/>
</dbReference>
<dbReference type="Proteomes" id="UP000568380">
    <property type="component" value="Unassembled WGS sequence"/>
</dbReference>
<evidence type="ECO:0000256" key="2">
    <source>
        <dbReference type="ARBA" id="ARBA00023125"/>
    </source>
</evidence>
<dbReference type="RefSeq" id="WP_221340594.1">
    <property type="nucleotide sequence ID" value="NZ_JACHIN010000005.1"/>
</dbReference>
<evidence type="ECO:0000313" key="6">
    <source>
        <dbReference type="Proteomes" id="UP000568380"/>
    </source>
</evidence>
<protein>
    <submittedName>
        <fullName evidence="5">AraC-like DNA-binding protein</fullName>
    </submittedName>
</protein>
<evidence type="ECO:0000259" key="4">
    <source>
        <dbReference type="PROSITE" id="PS01124"/>
    </source>
</evidence>
<accession>A0A7W8A2J4</accession>
<dbReference type="SUPFAM" id="SSF46689">
    <property type="entry name" value="Homeodomain-like"/>
    <property type="match status" value="1"/>
</dbReference>
<keyword evidence="3" id="KW-0804">Transcription</keyword>
<evidence type="ECO:0000313" key="5">
    <source>
        <dbReference type="EMBL" id="MBB5078397.1"/>
    </source>
</evidence>
<proteinExistence type="predicted"/>
<dbReference type="PANTHER" id="PTHR46796">
    <property type="entry name" value="HTH-TYPE TRANSCRIPTIONAL ACTIVATOR RHAS-RELATED"/>
    <property type="match status" value="1"/>
</dbReference>
<dbReference type="SMART" id="SM00342">
    <property type="entry name" value="HTH_ARAC"/>
    <property type="match status" value="1"/>
</dbReference>
<dbReference type="PANTHER" id="PTHR46796:SF6">
    <property type="entry name" value="ARAC SUBFAMILY"/>
    <property type="match status" value="1"/>
</dbReference>
<dbReference type="InterPro" id="IPR050204">
    <property type="entry name" value="AraC_XylS_family_regulators"/>
</dbReference>